<dbReference type="NCBIfam" id="TIGR03804">
    <property type="entry name" value="para_beta_helix"/>
    <property type="match status" value="1"/>
</dbReference>
<evidence type="ECO:0008006" key="2">
    <source>
        <dbReference type="Google" id="ProtNLM"/>
    </source>
</evidence>
<proteinExistence type="predicted"/>
<sequence>EKSASYNQKYGIYLEDSTFNVITGNILEDNGLGAIYEKFNDDTDYPDVFFNCGYYFYNNFIVNNPN</sequence>
<protein>
    <recommendedName>
        <fullName evidence="2">Periplasmic copper-binding protein NosD beta helix domain-containing protein</fullName>
    </recommendedName>
</protein>
<reference evidence="1" key="1">
    <citation type="journal article" date="2014" name="Front. Microbiol.">
        <title>High frequency of phylogenetically diverse reductive dehalogenase-homologous genes in deep subseafloor sedimentary metagenomes.</title>
        <authorList>
            <person name="Kawai M."/>
            <person name="Futagami T."/>
            <person name="Toyoda A."/>
            <person name="Takaki Y."/>
            <person name="Nishi S."/>
            <person name="Hori S."/>
            <person name="Arai W."/>
            <person name="Tsubouchi T."/>
            <person name="Morono Y."/>
            <person name="Uchiyama I."/>
            <person name="Ito T."/>
            <person name="Fujiyama A."/>
            <person name="Inagaki F."/>
            <person name="Takami H."/>
        </authorList>
    </citation>
    <scope>NUCLEOTIDE SEQUENCE</scope>
    <source>
        <strain evidence="1">Expedition CK06-06</strain>
    </source>
</reference>
<dbReference type="AlphaFoldDB" id="X1FFM6"/>
<comment type="caution">
    <text evidence="1">The sequence shown here is derived from an EMBL/GenBank/DDBJ whole genome shotgun (WGS) entry which is preliminary data.</text>
</comment>
<dbReference type="EMBL" id="BARU01004310">
    <property type="protein sequence ID" value="GAH19568.1"/>
    <property type="molecule type" value="Genomic_DNA"/>
</dbReference>
<dbReference type="InterPro" id="IPR022441">
    <property type="entry name" value="Para_beta_helix_rpt-2"/>
</dbReference>
<gene>
    <name evidence="1" type="ORF">S03H2_08750</name>
</gene>
<accession>X1FFM6</accession>
<dbReference type="InterPro" id="IPR012334">
    <property type="entry name" value="Pectin_lyas_fold"/>
</dbReference>
<organism evidence="1">
    <name type="scientific">marine sediment metagenome</name>
    <dbReference type="NCBI Taxonomy" id="412755"/>
    <lineage>
        <taxon>unclassified sequences</taxon>
        <taxon>metagenomes</taxon>
        <taxon>ecological metagenomes</taxon>
    </lineage>
</organism>
<evidence type="ECO:0000313" key="1">
    <source>
        <dbReference type="EMBL" id="GAH19568.1"/>
    </source>
</evidence>
<dbReference type="Gene3D" id="2.160.20.10">
    <property type="entry name" value="Single-stranded right-handed beta-helix, Pectin lyase-like"/>
    <property type="match status" value="1"/>
</dbReference>
<name>X1FFM6_9ZZZZ</name>
<feature type="non-terminal residue" evidence="1">
    <location>
        <position position="1"/>
    </location>
</feature>